<evidence type="ECO:0000256" key="3">
    <source>
        <dbReference type="ARBA" id="ARBA00022741"/>
    </source>
</evidence>
<keyword evidence="3 5" id="KW-0547">Nucleotide-binding</keyword>
<dbReference type="InterPro" id="IPR027417">
    <property type="entry name" value="P-loop_NTPase"/>
</dbReference>
<accession>A0A2M7AMN0</accession>
<comment type="subcellular location">
    <subcellularLocation>
        <location evidence="5 7">Cytoplasm</location>
    </subcellularLocation>
</comment>
<evidence type="ECO:0000256" key="1">
    <source>
        <dbReference type="ARBA" id="ARBA00022679"/>
    </source>
</evidence>
<keyword evidence="2 5" id="KW-0545">Nucleotide biosynthesis</keyword>
<dbReference type="AlphaFoldDB" id="A0A2M7AMN0"/>
<comment type="function">
    <text evidence="5">Catalyzes the reversible transfer of the terminal phosphate group between ATP and AMP. Plays an important role in cellular energy homeostasis and in adenine nucleotide metabolism.</text>
</comment>
<dbReference type="SUPFAM" id="SSF52540">
    <property type="entry name" value="P-loop containing nucleoside triphosphate hydrolases"/>
    <property type="match status" value="1"/>
</dbReference>
<feature type="binding site" evidence="5">
    <location>
        <position position="37"/>
    </location>
    <ligand>
        <name>AMP</name>
        <dbReference type="ChEBI" id="CHEBI:456215"/>
    </ligand>
</feature>
<keyword evidence="5 7" id="KW-0067">ATP-binding</keyword>
<feature type="binding site" evidence="5">
    <location>
        <begin position="10"/>
        <end position="15"/>
    </location>
    <ligand>
        <name>ATP</name>
        <dbReference type="ChEBI" id="CHEBI:30616"/>
    </ligand>
</feature>
<dbReference type="HAMAP" id="MF_00235">
    <property type="entry name" value="Adenylate_kinase_Adk"/>
    <property type="match status" value="1"/>
</dbReference>
<name>A0A2M7AMN0_UNCKA</name>
<feature type="binding site" evidence="5">
    <location>
        <position position="140"/>
    </location>
    <ligand>
        <name>AMP</name>
        <dbReference type="ChEBI" id="CHEBI:456215"/>
    </ligand>
</feature>
<organism evidence="8 9">
    <name type="scientific">candidate division WWE3 bacterium CG06_land_8_20_14_3_00_42_16</name>
    <dbReference type="NCBI Taxonomy" id="1975083"/>
    <lineage>
        <taxon>Bacteria</taxon>
        <taxon>Katanobacteria</taxon>
    </lineage>
</organism>
<dbReference type="Gene3D" id="3.40.50.300">
    <property type="entry name" value="P-loop containing nucleotide triphosphate hydrolases"/>
    <property type="match status" value="1"/>
</dbReference>
<dbReference type="GO" id="GO:0005737">
    <property type="term" value="C:cytoplasm"/>
    <property type="evidence" value="ECO:0007669"/>
    <property type="project" value="UniProtKB-SubCell"/>
</dbReference>
<dbReference type="PANTHER" id="PTHR23359">
    <property type="entry name" value="NUCLEOTIDE KINASE"/>
    <property type="match status" value="1"/>
</dbReference>
<evidence type="ECO:0000256" key="4">
    <source>
        <dbReference type="ARBA" id="ARBA00022777"/>
    </source>
</evidence>
<feature type="binding site" evidence="5">
    <location>
        <position position="151"/>
    </location>
    <ligand>
        <name>AMP</name>
        <dbReference type="ChEBI" id="CHEBI:456215"/>
    </ligand>
</feature>
<protein>
    <recommendedName>
        <fullName evidence="5 7">Adenylate kinase</fullName>
        <shortName evidence="5">AK</shortName>
        <ecNumber evidence="5 7">2.7.4.3</ecNumber>
    </recommendedName>
    <alternativeName>
        <fullName evidence="5">ATP-AMP transphosphorylase</fullName>
    </alternativeName>
    <alternativeName>
        <fullName evidence="5">ATP:AMP phosphotransferase</fullName>
    </alternativeName>
    <alternativeName>
        <fullName evidence="5">Adenylate monophosphate kinase</fullName>
    </alternativeName>
</protein>
<keyword evidence="4 5" id="KW-0418">Kinase</keyword>
<evidence type="ECO:0000256" key="6">
    <source>
        <dbReference type="RuleBase" id="RU003330"/>
    </source>
</evidence>
<feature type="binding site" evidence="5">
    <location>
        <position position="32"/>
    </location>
    <ligand>
        <name>AMP</name>
        <dbReference type="ChEBI" id="CHEBI:456215"/>
    </ligand>
</feature>
<comment type="caution">
    <text evidence="5">Lacks conserved residue(s) required for the propagation of feature annotation.</text>
</comment>
<sequence length="209" mass="24172">MIFIILGSSGAGKGTQAKLLSQRFGNIPTISTGALLRIKFDENTKDGIEAEKYWGKGNWVPDKLMFKILGKRLADEDCEQGFILDAFPRTLNQVRILDEYLAARSKRVDQVIYLRVPEEEVITRMMERAKRDIQVFGKARRDEDPAIIRERLKSHRGTIEPILTEYAKRGILLDIDGHRPIGEIHEDTMDHLRKNDFYHNHRNVKKDQT</sequence>
<dbReference type="GO" id="GO:0005524">
    <property type="term" value="F:ATP binding"/>
    <property type="evidence" value="ECO:0007669"/>
    <property type="project" value="UniProtKB-UniRule"/>
</dbReference>
<dbReference type="PRINTS" id="PR00094">
    <property type="entry name" value="ADENYLTKNASE"/>
</dbReference>
<dbReference type="CDD" id="cd01428">
    <property type="entry name" value="ADK"/>
    <property type="match status" value="1"/>
</dbReference>
<feature type="region of interest" description="NMP" evidence="5">
    <location>
        <begin position="31"/>
        <end position="60"/>
    </location>
</feature>
<dbReference type="Pfam" id="PF00406">
    <property type="entry name" value="ADK"/>
    <property type="match status" value="1"/>
</dbReference>
<evidence type="ECO:0000313" key="8">
    <source>
        <dbReference type="EMBL" id="PIU68658.1"/>
    </source>
</evidence>
<dbReference type="EMBL" id="PEWD01000064">
    <property type="protein sequence ID" value="PIU68658.1"/>
    <property type="molecule type" value="Genomic_DNA"/>
</dbReference>
<comment type="similarity">
    <text evidence="5 6">Belongs to the adenylate kinase family.</text>
</comment>
<comment type="pathway">
    <text evidence="5">Purine metabolism; AMP biosynthesis via salvage pathway; AMP from ADP: step 1/1.</text>
</comment>
<dbReference type="InterPro" id="IPR000850">
    <property type="entry name" value="Adenylat/UMP-CMP_kin"/>
</dbReference>
<gene>
    <name evidence="5" type="primary">adk</name>
    <name evidence="8" type="ORF">COS81_03200</name>
</gene>
<dbReference type="EC" id="2.7.4.3" evidence="5 7"/>
<reference evidence="9" key="1">
    <citation type="submission" date="2017-09" db="EMBL/GenBank/DDBJ databases">
        <title>Depth-based differentiation of microbial function through sediment-hosted aquifers and enrichment of novel symbionts in the deep terrestrial subsurface.</title>
        <authorList>
            <person name="Probst A.J."/>
            <person name="Ladd B."/>
            <person name="Jarett J.K."/>
            <person name="Geller-Mcgrath D.E."/>
            <person name="Sieber C.M.K."/>
            <person name="Emerson J.B."/>
            <person name="Anantharaman K."/>
            <person name="Thomas B.C."/>
            <person name="Malmstrom R."/>
            <person name="Stieglmeier M."/>
            <person name="Klingl A."/>
            <person name="Woyke T."/>
            <person name="Ryan C.M."/>
            <person name="Banfield J.F."/>
        </authorList>
    </citation>
    <scope>NUCLEOTIDE SEQUENCE [LARGE SCALE GENOMIC DNA]</scope>
</reference>
<evidence type="ECO:0000256" key="5">
    <source>
        <dbReference type="HAMAP-Rule" id="MF_00235"/>
    </source>
</evidence>
<feature type="binding site" evidence="5">
    <location>
        <position position="128"/>
    </location>
    <ligand>
        <name>ATP</name>
        <dbReference type="ChEBI" id="CHEBI:30616"/>
    </ligand>
</feature>
<feature type="binding site" evidence="5">
    <location>
        <position position="179"/>
    </location>
    <ligand>
        <name>ATP</name>
        <dbReference type="ChEBI" id="CHEBI:30616"/>
    </ligand>
</feature>
<keyword evidence="5" id="KW-0963">Cytoplasm</keyword>
<comment type="subunit">
    <text evidence="5 7">Monomer.</text>
</comment>
<dbReference type="Proteomes" id="UP000229916">
    <property type="component" value="Unassembled WGS sequence"/>
</dbReference>
<comment type="catalytic activity">
    <reaction evidence="5 7">
        <text>AMP + ATP = 2 ADP</text>
        <dbReference type="Rhea" id="RHEA:12973"/>
        <dbReference type="ChEBI" id="CHEBI:30616"/>
        <dbReference type="ChEBI" id="CHEBI:456215"/>
        <dbReference type="ChEBI" id="CHEBI:456216"/>
        <dbReference type="EC" id="2.7.4.3"/>
    </reaction>
</comment>
<feature type="binding site" evidence="5">
    <location>
        <position position="93"/>
    </location>
    <ligand>
        <name>AMP</name>
        <dbReference type="ChEBI" id="CHEBI:456215"/>
    </ligand>
</feature>
<evidence type="ECO:0000256" key="7">
    <source>
        <dbReference type="RuleBase" id="RU003331"/>
    </source>
</evidence>
<comment type="caution">
    <text evidence="8">The sequence shown here is derived from an EMBL/GenBank/DDBJ whole genome shotgun (WGS) entry which is preliminary data.</text>
</comment>
<keyword evidence="1 5" id="KW-0808">Transferase</keyword>
<proteinExistence type="inferred from homology"/>
<comment type="domain">
    <text evidence="5">Consists of three domains, a large central CORE domain and two small peripheral domains, NMPbind and LID, which undergo movements during catalysis. The LID domain closes over the site of phosphoryl transfer upon ATP binding. Assembling and dissambling the active center during each catalytic cycle provides an effective means to prevent ATP hydrolysis.</text>
</comment>
<dbReference type="GO" id="GO:0044209">
    <property type="term" value="P:AMP salvage"/>
    <property type="evidence" value="ECO:0007669"/>
    <property type="project" value="UniProtKB-UniRule"/>
</dbReference>
<dbReference type="UniPathway" id="UPA00588">
    <property type="reaction ID" value="UER00649"/>
</dbReference>
<evidence type="ECO:0000256" key="2">
    <source>
        <dbReference type="ARBA" id="ARBA00022727"/>
    </source>
</evidence>
<evidence type="ECO:0000313" key="9">
    <source>
        <dbReference type="Proteomes" id="UP000229916"/>
    </source>
</evidence>
<dbReference type="GO" id="GO:0004017">
    <property type="term" value="F:AMP kinase activity"/>
    <property type="evidence" value="ECO:0007669"/>
    <property type="project" value="UniProtKB-UniRule"/>
</dbReference>